<evidence type="ECO:0008006" key="3">
    <source>
        <dbReference type="Google" id="ProtNLM"/>
    </source>
</evidence>
<dbReference type="STRING" id="169427.SAMN05192548_1006155"/>
<evidence type="ECO:0000313" key="2">
    <source>
        <dbReference type="Proteomes" id="UP000184395"/>
    </source>
</evidence>
<proteinExistence type="predicted"/>
<dbReference type="AlphaFoldDB" id="A0A1M6M2Z1"/>
<gene>
    <name evidence="1" type="ORF">SAMN05192548_1006155</name>
</gene>
<dbReference type="RefSeq" id="WP_073428062.1">
    <property type="nucleotide sequence ID" value="NZ_CADFGY010000007.1"/>
</dbReference>
<organism evidence="1 2">
    <name type="scientific">Paraburkholderia terricola</name>
    <dbReference type="NCBI Taxonomy" id="169427"/>
    <lineage>
        <taxon>Bacteria</taxon>
        <taxon>Pseudomonadati</taxon>
        <taxon>Pseudomonadota</taxon>
        <taxon>Betaproteobacteria</taxon>
        <taxon>Burkholderiales</taxon>
        <taxon>Burkholderiaceae</taxon>
        <taxon>Paraburkholderia</taxon>
    </lineage>
</organism>
<evidence type="ECO:0000313" key="1">
    <source>
        <dbReference type="EMBL" id="SHJ77858.1"/>
    </source>
</evidence>
<sequence>MTRVNVDLLLGRRVLSRDGRRLGHVESIHVIRDADAWVISEFHMGSDALLERLAVGLLPRLLREAMRHRRRSQGHRIAWHQIDIADPRHPRLLCDETELSRFS</sequence>
<accession>A0A1M6M2Z1</accession>
<dbReference type="OrthoDB" id="8094717at2"/>
<dbReference type="EMBL" id="FRAB01000006">
    <property type="protein sequence ID" value="SHJ77858.1"/>
    <property type="molecule type" value="Genomic_DNA"/>
</dbReference>
<name>A0A1M6M2Z1_9BURK</name>
<protein>
    <recommendedName>
        <fullName evidence="3">PRC-barrel domain-containing protein</fullName>
    </recommendedName>
</protein>
<dbReference type="Proteomes" id="UP000184395">
    <property type="component" value="Unassembled WGS sequence"/>
</dbReference>
<reference evidence="1 2" key="1">
    <citation type="submission" date="2016-11" db="EMBL/GenBank/DDBJ databases">
        <authorList>
            <person name="Jaros S."/>
            <person name="Januszkiewicz K."/>
            <person name="Wedrychowicz H."/>
        </authorList>
    </citation>
    <scope>NUCLEOTIDE SEQUENCE [LARGE SCALE GENOMIC DNA]</scope>
    <source>
        <strain evidence="1 2">LMG 20594</strain>
    </source>
</reference>